<evidence type="ECO:0000313" key="1">
    <source>
        <dbReference type="EMBL" id="RMB86442.1"/>
    </source>
</evidence>
<sequence>MDAEITLLAGTAGTTIATLLASDAWNGVRNGVLALWRRVRPDHEEHVAAQLDASRRDLLDAQADGDEETEREIAAEWRGRIRRLLVTHPELAAELRSLLTELAPGTPATVTVTQRATASGSSRVYQAGRDLNVDQR</sequence>
<dbReference type="Proteomes" id="UP000270471">
    <property type="component" value="Unassembled WGS sequence"/>
</dbReference>
<gene>
    <name evidence="1" type="ORF">CTZ28_09390</name>
</gene>
<dbReference type="EMBL" id="PENI01000004">
    <property type="protein sequence ID" value="RMB86442.1"/>
    <property type="molecule type" value="Genomic_DNA"/>
</dbReference>
<comment type="caution">
    <text evidence="1">The sequence shown here is derived from an EMBL/GenBank/DDBJ whole genome shotgun (WGS) entry which is preliminary data.</text>
</comment>
<keyword evidence="2" id="KW-1185">Reference proteome</keyword>
<name>A0A3M0ID91_9ACTN</name>
<accession>A0A3M0ID91</accession>
<evidence type="ECO:0000313" key="2">
    <source>
        <dbReference type="Proteomes" id="UP000270471"/>
    </source>
</evidence>
<proteinExistence type="predicted"/>
<dbReference type="OrthoDB" id="3383530at2"/>
<reference evidence="1 2" key="1">
    <citation type="submission" date="2017-11" db="EMBL/GenBank/DDBJ databases">
        <title>Draft genome of actinobacteria isolated from guarana (Paullinia cupana (Mart.) Ducke.</title>
        <authorList>
            <person name="Siqueira K.A."/>
            <person name="Liotti R.G."/>
            <person name="Mendes T.A.O."/>
            <person name="Soares M.A."/>
        </authorList>
    </citation>
    <scope>NUCLEOTIDE SEQUENCE [LARGE SCALE GENOMIC DNA]</scope>
    <source>
        <strain evidence="1 2">193</strain>
    </source>
</reference>
<organism evidence="1 2">
    <name type="scientific">Streptomyces shenzhenensis</name>
    <dbReference type="NCBI Taxonomy" id="943815"/>
    <lineage>
        <taxon>Bacteria</taxon>
        <taxon>Bacillati</taxon>
        <taxon>Actinomycetota</taxon>
        <taxon>Actinomycetes</taxon>
        <taxon>Kitasatosporales</taxon>
        <taxon>Streptomycetaceae</taxon>
        <taxon>Streptomyces</taxon>
    </lineage>
</organism>
<dbReference type="AlphaFoldDB" id="A0A3M0ID91"/>
<dbReference type="RefSeq" id="WP_121888806.1">
    <property type="nucleotide sequence ID" value="NZ_JBIVPP010000002.1"/>
</dbReference>
<protein>
    <submittedName>
        <fullName evidence="1">Uncharacterized protein</fullName>
    </submittedName>
</protein>